<dbReference type="InterPro" id="IPR036259">
    <property type="entry name" value="MFS_trans_sf"/>
</dbReference>
<feature type="transmembrane region" description="Helical" evidence="8">
    <location>
        <begin position="151"/>
        <end position="174"/>
    </location>
</feature>
<evidence type="ECO:0000256" key="1">
    <source>
        <dbReference type="ARBA" id="ARBA00004651"/>
    </source>
</evidence>
<dbReference type="FunFam" id="1.20.1250.20:FF:000126">
    <property type="entry name" value="MFS transporter permease"/>
    <property type="match status" value="1"/>
</dbReference>
<comment type="caution">
    <text evidence="10">The sequence shown here is derived from an EMBL/GenBank/DDBJ whole genome shotgun (WGS) entry which is preliminary data.</text>
</comment>
<feature type="transmembrane region" description="Helical" evidence="8">
    <location>
        <begin position="343"/>
        <end position="363"/>
    </location>
</feature>
<evidence type="ECO:0000256" key="8">
    <source>
        <dbReference type="SAM" id="Phobius"/>
    </source>
</evidence>
<evidence type="ECO:0000313" key="11">
    <source>
        <dbReference type="Proteomes" id="UP000326979"/>
    </source>
</evidence>
<keyword evidence="5 8" id="KW-0472">Membrane</keyword>
<name>A0A5N8VWS5_9ACTN</name>
<comment type="subcellular location">
    <subcellularLocation>
        <location evidence="1">Cell membrane</location>
        <topology evidence="1">Multi-pass membrane protein</topology>
    </subcellularLocation>
</comment>
<feature type="transmembrane region" description="Helical" evidence="8">
    <location>
        <begin position="93"/>
        <end position="111"/>
    </location>
</feature>
<protein>
    <recommendedName>
        <fullName evidence="7">Putative tartrate transporter</fullName>
    </recommendedName>
</protein>
<feature type="transmembrane region" description="Helical" evidence="8">
    <location>
        <begin position="286"/>
        <end position="306"/>
    </location>
</feature>
<dbReference type="Gene3D" id="1.20.1250.20">
    <property type="entry name" value="MFS general substrate transporter like domains"/>
    <property type="match status" value="2"/>
</dbReference>
<dbReference type="InterPro" id="IPR020846">
    <property type="entry name" value="MFS_dom"/>
</dbReference>
<gene>
    <name evidence="10" type="ORF">FNH04_04840</name>
</gene>
<evidence type="ECO:0000313" key="10">
    <source>
        <dbReference type="EMBL" id="MPY39272.1"/>
    </source>
</evidence>
<feature type="transmembrane region" description="Helical" evidence="8">
    <location>
        <begin position="186"/>
        <end position="208"/>
    </location>
</feature>
<evidence type="ECO:0000256" key="5">
    <source>
        <dbReference type="ARBA" id="ARBA00023136"/>
    </source>
</evidence>
<dbReference type="GO" id="GO:0022857">
    <property type="term" value="F:transmembrane transporter activity"/>
    <property type="evidence" value="ECO:0007669"/>
    <property type="project" value="InterPro"/>
</dbReference>
<feature type="transmembrane region" description="Helical" evidence="8">
    <location>
        <begin position="117"/>
        <end position="139"/>
    </location>
</feature>
<dbReference type="PANTHER" id="PTHR43791:SF36">
    <property type="entry name" value="TRANSPORTER, PUTATIVE (AFU_ORTHOLOGUE AFUA_6G08340)-RELATED"/>
    <property type="match status" value="1"/>
</dbReference>
<dbReference type="FunFam" id="1.20.1250.20:FF:000018">
    <property type="entry name" value="MFS transporter permease"/>
    <property type="match status" value="1"/>
</dbReference>
<dbReference type="PANTHER" id="PTHR43791">
    <property type="entry name" value="PERMEASE-RELATED"/>
    <property type="match status" value="1"/>
</dbReference>
<evidence type="ECO:0000256" key="6">
    <source>
        <dbReference type="ARBA" id="ARBA00058119"/>
    </source>
</evidence>
<feature type="transmembrane region" description="Helical" evidence="8">
    <location>
        <begin position="23"/>
        <end position="41"/>
    </location>
</feature>
<keyword evidence="4 8" id="KW-1133">Transmembrane helix</keyword>
<keyword evidence="2" id="KW-0813">Transport</keyword>
<feature type="transmembrane region" description="Helical" evidence="8">
    <location>
        <begin position="375"/>
        <end position="397"/>
    </location>
</feature>
<accession>A0A5N8VWS5</accession>
<evidence type="ECO:0000256" key="3">
    <source>
        <dbReference type="ARBA" id="ARBA00022692"/>
    </source>
</evidence>
<dbReference type="Proteomes" id="UP000326979">
    <property type="component" value="Unassembled WGS sequence"/>
</dbReference>
<dbReference type="PROSITE" id="PS50850">
    <property type="entry name" value="MFS"/>
    <property type="match status" value="1"/>
</dbReference>
<proteinExistence type="predicted"/>
<sequence length="435" mass="47416">MPMSITASDAPDVARENAVFRKVVRRIVPFLVLCYVVSYLDRVNVGFAKLQMSDDLGFSEAAYGLGAGLFFIGYFLFEVPSNLMLQRVGARTWIARIMISWGIVSASFMFVQNEAMFYVLRFLLGAAEAGFYPGVILYCTYWFPSHRRARVIALFMSAIPVAGIFGNPLSGWIMDRFQGVNGWQGWQWMFLLEAIPAFLIGVATLFYLDDSVRAAKWLTDEEKAVVERAIAEDAAHQTVHGRVWDAVREPKVWLMCLIYFCFVMGQYALTFWMPTFIESTGIEGNLAIGVLSAVPFLAALVTMNLFGRSADKRRERRWHLVVPSLMGAVGFSLAAGWAGSTALSLAALSFAAAGVLTCAPLFWSLPTAFLGGTAAAVGLAAINSVGNLAGFVSPYMIGALKDATGSTSLPMYVLALSLVVGAAAVLTTDKQVVNR</sequence>
<feature type="transmembrane region" description="Helical" evidence="8">
    <location>
        <begin position="252"/>
        <end position="274"/>
    </location>
</feature>
<dbReference type="OrthoDB" id="9773957at2"/>
<comment type="function">
    <text evidence="6">Component of the tartrate utilization system and may allow entry of tartrate and tartrate dehydrogenase.</text>
</comment>
<dbReference type="EMBL" id="VJZE01000016">
    <property type="protein sequence ID" value="MPY39272.1"/>
    <property type="molecule type" value="Genomic_DNA"/>
</dbReference>
<dbReference type="GO" id="GO:0005886">
    <property type="term" value="C:plasma membrane"/>
    <property type="evidence" value="ECO:0007669"/>
    <property type="project" value="UniProtKB-SubCell"/>
</dbReference>
<evidence type="ECO:0000256" key="2">
    <source>
        <dbReference type="ARBA" id="ARBA00022448"/>
    </source>
</evidence>
<keyword evidence="11" id="KW-1185">Reference proteome</keyword>
<dbReference type="CDD" id="cd17319">
    <property type="entry name" value="MFS_ExuT_GudP_like"/>
    <property type="match status" value="1"/>
</dbReference>
<feature type="transmembrane region" description="Helical" evidence="8">
    <location>
        <begin position="409"/>
        <end position="428"/>
    </location>
</feature>
<dbReference type="SUPFAM" id="SSF103473">
    <property type="entry name" value="MFS general substrate transporter"/>
    <property type="match status" value="1"/>
</dbReference>
<keyword evidence="3 8" id="KW-0812">Transmembrane</keyword>
<dbReference type="InterPro" id="IPR011701">
    <property type="entry name" value="MFS"/>
</dbReference>
<feature type="transmembrane region" description="Helical" evidence="8">
    <location>
        <begin position="318"/>
        <end position="337"/>
    </location>
</feature>
<dbReference type="Pfam" id="PF07690">
    <property type="entry name" value="MFS_1"/>
    <property type="match status" value="1"/>
</dbReference>
<evidence type="ECO:0000256" key="4">
    <source>
        <dbReference type="ARBA" id="ARBA00022989"/>
    </source>
</evidence>
<reference evidence="10 11" key="1">
    <citation type="submission" date="2019-07" db="EMBL/GenBank/DDBJ databases">
        <title>New species of Amycolatopsis and Streptomyces.</title>
        <authorList>
            <person name="Duangmal K."/>
            <person name="Teo W.F.A."/>
            <person name="Lipun K."/>
        </authorList>
    </citation>
    <scope>NUCLEOTIDE SEQUENCE [LARGE SCALE GENOMIC DNA]</scope>
    <source>
        <strain evidence="10 11">TISTR 2346</strain>
    </source>
</reference>
<feature type="domain" description="Major facilitator superfamily (MFS) profile" evidence="9">
    <location>
        <begin position="27"/>
        <end position="433"/>
    </location>
</feature>
<feature type="transmembrane region" description="Helical" evidence="8">
    <location>
        <begin position="61"/>
        <end position="81"/>
    </location>
</feature>
<dbReference type="AlphaFoldDB" id="A0A5N8VWS5"/>
<evidence type="ECO:0000259" key="9">
    <source>
        <dbReference type="PROSITE" id="PS50850"/>
    </source>
</evidence>
<evidence type="ECO:0000256" key="7">
    <source>
        <dbReference type="ARBA" id="ARBA00074139"/>
    </source>
</evidence>
<organism evidence="10 11">
    <name type="scientific">Streptomyces phyllanthi</name>
    <dbReference type="NCBI Taxonomy" id="1803180"/>
    <lineage>
        <taxon>Bacteria</taxon>
        <taxon>Bacillati</taxon>
        <taxon>Actinomycetota</taxon>
        <taxon>Actinomycetes</taxon>
        <taxon>Kitasatosporales</taxon>
        <taxon>Streptomycetaceae</taxon>
        <taxon>Streptomyces</taxon>
    </lineage>
</organism>